<reference evidence="2" key="1">
    <citation type="journal article" date="2013" name="Environ. Microbiol.">
        <title>Seasonally variable intestinal metagenomes of the red palm weevil (Rhynchophorus ferrugineus).</title>
        <authorList>
            <person name="Jia S."/>
            <person name="Zhang X."/>
            <person name="Zhang G."/>
            <person name="Yin A."/>
            <person name="Zhang S."/>
            <person name="Li F."/>
            <person name="Wang L."/>
            <person name="Zhao D."/>
            <person name="Yun Q."/>
            <person name="Tala"/>
            <person name="Wang J."/>
            <person name="Sun G."/>
            <person name="Baabdullah M."/>
            <person name="Yu X."/>
            <person name="Hu S."/>
            <person name="Al-Mssallem I.S."/>
            <person name="Yu J."/>
        </authorList>
    </citation>
    <scope>NUCLEOTIDE SEQUENCE</scope>
</reference>
<evidence type="ECO:0000313" key="2">
    <source>
        <dbReference type="EMBL" id="AIA88753.1"/>
    </source>
</evidence>
<organism evidence="2">
    <name type="scientific">uncultured Staphylococcus sp</name>
    <dbReference type="NCBI Taxonomy" id="189668"/>
    <lineage>
        <taxon>Bacteria</taxon>
        <taxon>Bacillati</taxon>
        <taxon>Bacillota</taxon>
        <taxon>Bacilli</taxon>
        <taxon>Bacillales</taxon>
        <taxon>Staphylococcaceae</taxon>
        <taxon>Staphylococcus</taxon>
        <taxon>environmental samples</taxon>
    </lineage>
</organism>
<dbReference type="GO" id="GO:0009253">
    <property type="term" value="P:peptidoglycan catabolic process"/>
    <property type="evidence" value="ECO:0007669"/>
    <property type="project" value="InterPro"/>
</dbReference>
<accession>A0A060BWF5</accession>
<protein>
    <submittedName>
        <fullName evidence="2">CAZy families CBM50 protein</fullName>
    </submittedName>
</protein>
<dbReference type="EMBL" id="KF121466">
    <property type="protein sequence ID" value="AIA88753.1"/>
    <property type="molecule type" value="Genomic_DNA"/>
</dbReference>
<dbReference type="GO" id="GO:0008745">
    <property type="term" value="F:N-acetylmuramoyl-L-alanine amidase activity"/>
    <property type="evidence" value="ECO:0007669"/>
    <property type="project" value="InterPro"/>
</dbReference>
<dbReference type="Gene3D" id="3.40.80.10">
    <property type="entry name" value="Peptidoglycan recognition protein-like"/>
    <property type="match status" value="1"/>
</dbReference>
<name>A0A060BWF5_9STAP</name>
<dbReference type="SUPFAM" id="SSF55846">
    <property type="entry name" value="N-acetylmuramoyl-L-alanine amidase-like"/>
    <property type="match status" value="1"/>
</dbReference>
<dbReference type="AlphaFoldDB" id="A0A060BWF5"/>
<feature type="domain" description="N-acetylmuramoyl-L-alanine amidase" evidence="1">
    <location>
        <begin position="11"/>
        <end position="84"/>
    </location>
</feature>
<dbReference type="Pfam" id="PF01510">
    <property type="entry name" value="Amidase_2"/>
    <property type="match status" value="1"/>
</dbReference>
<evidence type="ECO:0000259" key="1">
    <source>
        <dbReference type="Pfam" id="PF01510"/>
    </source>
</evidence>
<proteinExistence type="predicted"/>
<sequence>MWTVLWSIRRWKRTARHGRWATATPYAIGIELCYATNQTDFNAQWEEATQWAADFLKSHGWGIDRMISHHMASERWGGSDHTDPDGYFETYGKSWGEFVSDVSAKL</sequence>
<feature type="non-terminal residue" evidence="2">
    <location>
        <position position="106"/>
    </location>
</feature>
<dbReference type="InterPro" id="IPR036505">
    <property type="entry name" value="Amidase/PGRP_sf"/>
</dbReference>
<dbReference type="InterPro" id="IPR002502">
    <property type="entry name" value="Amidase_domain"/>
</dbReference>